<feature type="region of interest" description="Disordered" evidence="2">
    <location>
        <begin position="88"/>
        <end position="130"/>
    </location>
</feature>
<dbReference type="AlphaFoldDB" id="A0A921R2F4"/>
<gene>
    <name evidence="5" type="ORF">BDA96_05G245200</name>
</gene>
<dbReference type="Proteomes" id="UP000807115">
    <property type="component" value="Chromosome 5"/>
</dbReference>
<keyword evidence="3" id="KW-1133">Transmembrane helix</keyword>
<evidence type="ECO:0000259" key="4">
    <source>
        <dbReference type="PROSITE" id="PS50089"/>
    </source>
</evidence>
<feature type="compositionally biased region" description="Low complexity" evidence="2">
    <location>
        <begin position="116"/>
        <end position="130"/>
    </location>
</feature>
<evidence type="ECO:0000313" key="6">
    <source>
        <dbReference type="Proteomes" id="UP000807115"/>
    </source>
</evidence>
<protein>
    <recommendedName>
        <fullName evidence="4">RING-type domain-containing protein</fullName>
    </recommendedName>
</protein>
<dbReference type="PANTHER" id="PTHR45676">
    <property type="entry name" value="RING-H2 FINGER PROTEIN ATL51-RELATED"/>
    <property type="match status" value="1"/>
</dbReference>
<evidence type="ECO:0000256" key="3">
    <source>
        <dbReference type="SAM" id="Phobius"/>
    </source>
</evidence>
<dbReference type="SMART" id="SM00184">
    <property type="entry name" value="RING"/>
    <property type="match status" value="1"/>
</dbReference>
<keyword evidence="3" id="KW-0812">Transmembrane</keyword>
<dbReference type="Gene3D" id="3.30.40.10">
    <property type="entry name" value="Zinc/RING finger domain, C3HC4 (zinc finger)"/>
    <property type="match status" value="1"/>
</dbReference>
<dbReference type="GO" id="GO:0008270">
    <property type="term" value="F:zinc ion binding"/>
    <property type="evidence" value="ECO:0007669"/>
    <property type="project" value="UniProtKB-KW"/>
</dbReference>
<dbReference type="EMBL" id="CM027684">
    <property type="protein sequence ID" value="KAG0531105.1"/>
    <property type="molecule type" value="Genomic_DNA"/>
</dbReference>
<accession>A0A921R2F4</accession>
<keyword evidence="3" id="KW-0472">Membrane</keyword>
<proteinExistence type="predicted"/>
<feature type="domain" description="RING-type" evidence="4">
    <location>
        <begin position="185"/>
        <end position="227"/>
    </location>
</feature>
<comment type="caution">
    <text evidence="5">The sequence shown here is derived from an EMBL/GenBank/DDBJ whole genome shotgun (WGS) entry which is preliminary data.</text>
</comment>
<name>A0A921R2F4_SORBI</name>
<dbReference type="PROSITE" id="PS50089">
    <property type="entry name" value="ZF_RING_2"/>
    <property type="match status" value="1"/>
</dbReference>
<evidence type="ECO:0000256" key="2">
    <source>
        <dbReference type="SAM" id="MobiDB-lite"/>
    </source>
</evidence>
<keyword evidence="1" id="KW-0863">Zinc-finger</keyword>
<dbReference type="SUPFAM" id="SSF57850">
    <property type="entry name" value="RING/U-box"/>
    <property type="match status" value="1"/>
</dbReference>
<dbReference type="Pfam" id="PF13639">
    <property type="entry name" value="zf-RING_2"/>
    <property type="match status" value="1"/>
</dbReference>
<evidence type="ECO:0000256" key="1">
    <source>
        <dbReference type="PROSITE-ProRule" id="PRU00175"/>
    </source>
</evidence>
<reference evidence="5" key="1">
    <citation type="journal article" date="2019" name="BMC Genomics">
        <title>A new reference genome for Sorghum bicolor reveals high levels of sequence similarity between sweet and grain genotypes: implications for the genetics of sugar metabolism.</title>
        <authorList>
            <person name="Cooper E.A."/>
            <person name="Brenton Z.W."/>
            <person name="Flinn B.S."/>
            <person name="Jenkins J."/>
            <person name="Shu S."/>
            <person name="Flowers D."/>
            <person name="Luo F."/>
            <person name="Wang Y."/>
            <person name="Xia P."/>
            <person name="Barry K."/>
            <person name="Daum C."/>
            <person name="Lipzen A."/>
            <person name="Yoshinaga Y."/>
            <person name="Schmutz J."/>
            <person name="Saski C."/>
            <person name="Vermerris W."/>
            <person name="Kresovich S."/>
        </authorList>
    </citation>
    <scope>NUCLEOTIDE SEQUENCE</scope>
</reference>
<sequence>MAGMPLLAAAAAAAGGRRRLIHLWATAPSAVNWQEPLGQDGIPPWSSWSRDTKIKVLFGASLVFLIVCFCVLRPFCRHKEDNQQDTSRFVLGPWSNDDDGEAVSAPPPPPEEQEPLPRWQQQGRQQPPAVAEVPAANVELALGEVQLTQAGVEWMVATPVPEPVEPTPTLKCTFSKAEGWAEEICSVCLSELVDGEKVRVLTACMHYFHATCVKAWLHWKANCPLCRTPAMAVAVRGRRRRQTQNLA</sequence>
<keyword evidence="1" id="KW-0862">Zinc</keyword>
<dbReference type="InterPro" id="IPR013083">
    <property type="entry name" value="Znf_RING/FYVE/PHD"/>
</dbReference>
<keyword evidence="1" id="KW-0479">Metal-binding</keyword>
<evidence type="ECO:0000313" key="5">
    <source>
        <dbReference type="EMBL" id="KAG0531105.1"/>
    </source>
</evidence>
<dbReference type="InterPro" id="IPR001841">
    <property type="entry name" value="Znf_RING"/>
</dbReference>
<dbReference type="PANTHER" id="PTHR45676:SF178">
    <property type="entry name" value="RING-TYPE E3 UBIQUITIN TRANSFERASE"/>
    <property type="match status" value="1"/>
</dbReference>
<feature type="transmembrane region" description="Helical" evidence="3">
    <location>
        <begin position="56"/>
        <end position="76"/>
    </location>
</feature>
<reference evidence="5" key="2">
    <citation type="submission" date="2020-10" db="EMBL/GenBank/DDBJ databases">
        <authorList>
            <person name="Cooper E.A."/>
            <person name="Brenton Z.W."/>
            <person name="Flinn B.S."/>
            <person name="Jenkins J."/>
            <person name="Shu S."/>
            <person name="Flowers D."/>
            <person name="Luo F."/>
            <person name="Wang Y."/>
            <person name="Xia P."/>
            <person name="Barry K."/>
            <person name="Daum C."/>
            <person name="Lipzen A."/>
            <person name="Yoshinaga Y."/>
            <person name="Schmutz J."/>
            <person name="Saski C."/>
            <person name="Vermerris W."/>
            <person name="Kresovich S."/>
        </authorList>
    </citation>
    <scope>NUCLEOTIDE SEQUENCE</scope>
</reference>
<organism evidence="5 6">
    <name type="scientific">Sorghum bicolor</name>
    <name type="common">Sorghum</name>
    <name type="synonym">Sorghum vulgare</name>
    <dbReference type="NCBI Taxonomy" id="4558"/>
    <lineage>
        <taxon>Eukaryota</taxon>
        <taxon>Viridiplantae</taxon>
        <taxon>Streptophyta</taxon>
        <taxon>Embryophyta</taxon>
        <taxon>Tracheophyta</taxon>
        <taxon>Spermatophyta</taxon>
        <taxon>Magnoliopsida</taxon>
        <taxon>Liliopsida</taxon>
        <taxon>Poales</taxon>
        <taxon>Poaceae</taxon>
        <taxon>PACMAD clade</taxon>
        <taxon>Panicoideae</taxon>
        <taxon>Andropogonodae</taxon>
        <taxon>Andropogoneae</taxon>
        <taxon>Sorghinae</taxon>
        <taxon>Sorghum</taxon>
    </lineage>
</organism>